<organism evidence="2 3">
    <name type="scientific">candidate division WS6 bacterium GW2011_GWC1_36_11</name>
    <dbReference type="NCBI Taxonomy" id="1619090"/>
    <lineage>
        <taxon>Bacteria</taxon>
        <taxon>Candidatus Dojkabacteria</taxon>
    </lineage>
</organism>
<dbReference type="AlphaFoldDB" id="A0A0G0DE22"/>
<dbReference type="PROSITE" id="PS51273">
    <property type="entry name" value="GATASE_TYPE_1"/>
    <property type="match status" value="1"/>
</dbReference>
<keyword evidence="2" id="KW-0315">Glutamine amidotransferase</keyword>
<reference evidence="2 3" key="1">
    <citation type="journal article" date="2015" name="Nature">
        <title>rRNA introns, odd ribosomes, and small enigmatic genomes across a large radiation of phyla.</title>
        <authorList>
            <person name="Brown C.T."/>
            <person name="Hug L.A."/>
            <person name="Thomas B.C."/>
            <person name="Sharon I."/>
            <person name="Castelle C.J."/>
            <person name="Singh A."/>
            <person name="Wilkins M.J."/>
            <person name="Williams K.H."/>
            <person name="Banfield J.F."/>
        </authorList>
    </citation>
    <scope>NUCLEOTIDE SEQUENCE [LARGE SCALE GENOMIC DNA]</scope>
</reference>
<dbReference type="PATRIC" id="fig|1619090.3.peg.266"/>
<dbReference type="InterPro" id="IPR029062">
    <property type="entry name" value="Class_I_gatase-like"/>
</dbReference>
<dbReference type="GO" id="GO:0005829">
    <property type="term" value="C:cytosol"/>
    <property type="evidence" value="ECO:0007669"/>
    <property type="project" value="TreeGrafter"/>
</dbReference>
<gene>
    <name evidence="2" type="ORF">UR96_C0010G0002</name>
</gene>
<dbReference type="FunFam" id="3.40.50.880:FF:000033">
    <property type="entry name" value="Glutamine amidotransferase class-I"/>
    <property type="match status" value="1"/>
</dbReference>
<dbReference type="CDD" id="cd01741">
    <property type="entry name" value="GATase1_1"/>
    <property type="match status" value="1"/>
</dbReference>
<protein>
    <submittedName>
        <fullName evidence="2">Glutamine amidotransferase</fullName>
    </submittedName>
</protein>
<dbReference type="GO" id="GO:0016740">
    <property type="term" value="F:transferase activity"/>
    <property type="evidence" value="ECO:0007669"/>
    <property type="project" value="UniProtKB-KW"/>
</dbReference>
<sequence>MNAHVIMHESFESPAAILDWCIKKNIQVSFTRLYNGDILPTNPDSYDILFVMGGPQSPSTTIEECPYFDAQSEIEHIKKAVDNQKSILGVCLGAQLIGEALGATYEHSPNREIGVFDLNLTEDAKTDPVFSYFPNTFKVGHWHGDMPGLTQDSKVLAYSEGCPRQIVRYTPNIYGFQCHFEFTKTAVEGMVENCGNELEKYRDNPYVETHEELLSHDFEEMNEKLFIFLDYLKSIIKQ</sequence>
<comment type="caution">
    <text evidence="2">The sequence shown here is derived from an EMBL/GenBank/DDBJ whole genome shotgun (WGS) entry which is preliminary data.</text>
</comment>
<keyword evidence="2" id="KW-0808">Transferase</keyword>
<dbReference type="Gene3D" id="3.40.50.880">
    <property type="match status" value="1"/>
</dbReference>
<name>A0A0G0DE22_9BACT</name>
<evidence type="ECO:0000313" key="2">
    <source>
        <dbReference type="EMBL" id="KKP92534.1"/>
    </source>
</evidence>
<dbReference type="EMBL" id="LBRE01000010">
    <property type="protein sequence ID" value="KKP92534.1"/>
    <property type="molecule type" value="Genomic_DNA"/>
</dbReference>
<accession>A0A0G0DE22</accession>
<dbReference type="NCBIfam" id="NF006098">
    <property type="entry name" value="PRK08250.1"/>
    <property type="match status" value="1"/>
</dbReference>
<feature type="domain" description="Glutamine amidotransferase" evidence="1">
    <location>
        <begin position="43"/>
        <end position="187"/>
    </location>
</feature>
<proteinExistence type="predicted"/>
<evidence type="ECO:0000313" key="3">
    <source>
        <dbReference type="Proteomes" id="UP000034140"/>
    </source>
</evidence>
<dbReference type="PANTHER" id="PTHR42695:SF5">
    <property type="entry name" value="GLUTAMINE AMIDOTRANSFERASE YLR126C-RELATED"/>
    <property type="match status" value="1"/>
</dbReference>
<dbReference type="Pfam" id="PF00117">
    <property type="entry name" value="GATase"/>
    <property type="match status" value="1"/>
</dbReference>
<dbReference type="InterPro" id="IPR044992">
    <property type="entry name" value="ChyE-like"/>
</dbReference>
<dbReference type="SUPFAM" id="SSF52317">
    <property type="entry name" value="Class I glutamine amidotransferase-like"/>
    <property type="match status" value="1"/>
</dbReference>
<dbReference type="Proteomes" id="UP000034140">
    <property type="component" value="Unassembled WGS sequence"/>
</dbReference>
<dbReference type="PANTHER" id="PTHR42695">
    <property type="entry name" value="GLUTAMINE AMIDOTRANSFERASE YLR126C-RELATED"/>
    <property type="match status" value="1"/>
</dbReference>
<dbReference type="InterPro" id="IPR017926">
    <property type="entry name" value="GATASE"/>
</dbReference>
<evidence type="ECO:0000259" key="1">
    <source>
        <dbReference type="Pfam" id="PF00117"/>
    </source>
</evidence>